<protein>
    <submittedName>
        <fullName evidence="2">Uncharacterized protein</fullName>
    </submittedName>
</protein>
<name>A0AAN8IJ52_TRICO</name>
<proteinExistence type="predicted"/>
<feature type="signal peptide" evidence="1">
    <location>
        <begin position="1"/>
        <end position="20"/>
    </location>
</feature>
<comment type="caution">
    <text evidence="2">The sequence shown here is derived from an EMBL/GenBank/DDBJ whole genome shotgun (WGS) entry which is preliminary data.</text>
</comment>
<keyword evidence="3" id="KW-1185">Reference proteome</keyword>
<dbReference type="InterPro" id="IPR006954">
    <property type="entry name" value="Mlt-10-like"/>
</dbReference>
<dbReference type="EMBL" id="WIXE01018087">
    <property type="protein sequence ID" value="KAK5971222.1"/>
    <property type="molecule type" value="Genomic_DNA"/>
</dbReference>
<organism evidence="2 3">
    <name type="scientific">Trichostrongylus colubriformis</name>
    <name type="common">Black scour worm</name>
    <dbReference type="NCBI Taxonomy" id="6319"/>
    <lineage>
        <taxon>Eukaryota</taxon>
        <taxon>Metazoa</taxon>
        <taxon>Ecdysozoa</taxon>
        <taxon>Nematoda</taxon>
        <taxon>Chromadorea</taxon>
        <taxon>Rhabditida</taxon>
        <taxon>Rhabditina</taxon>
        <taxon>Rhabditomorpha</taxon>
        <taxon>Strongyloidea</taxon>
        <taxon>Trichostrongylidae</taxon>
        <taxon>Trichostrongylus</taxon>
    </lineage>
</organism>
<keyword evidence="1" id="KW-0732">Signal</keyword>
<dbReference type="PANTHER" id="PTHR21523">
    <property type="match status" value="1"/>
</dbReference>
<dbReference type="Proteomes" id="UP001331761">
    <property type="component" value="Unassembled WGS sequence"/>
</dbReference>
<dbReference type="Pfam" id="PF04870">
    <property type="entry name" value="Moulting_cycle"/>
    <property type="match status" value="2"/>
</dbReference>
<reference evidence="2 3" key="1">
    <citation type="submission" date="2019-10" db="EMBL/GenBank/DDBJ databases">
        <title>Assembly and Annotation for the nematode Trichostrongylus colubriformis.</title>
        <authorList>
            <person name="Martin J."/>
        </authorList>
    </citation>
    <scope>NUCLEOTIDE SEQUENCE [LARGE SCALE GENOMIC DNA]</scope>
    <source>
        <strain evidence="2">G859</strain>
        <tissue evidence="2">Whole worm</tissue>
    </source>
</reference>
<dbReference type="PANTHER" id="PTHR21523:SF37">
    <property type="entry name" value="MLT-TEN (MLT-10) RELATED"/>
    <property type="match status" value="1"/>
</dbReference>
<feature type="chain" id="PRO_5043007145" evidence="1">
    <location>
        <begin position="21"/>
        <end position="351"/>
    </location>
</feature>
<dbReference type="AlphaFoldDB" id="A0AAN8IJ52"/>
<evidence type="ECO:0000313" key="3">
    <source>
        <dbReference type="Proteomes" id="UP001331761"/>
    </source>
</evidence>
<sequence length="351" mass="40020">MRNRKKTLLTLVFFQVKVFSPSLLSLYGSSHKDENETSLAEVVSKIGEKKDPKITFDRKEYDAWLNFIMEASGAADALNAMKVIIGLFTFMHHERKNASRDYSSGNELGRMMRESRNEERHYEKMMQVPANLAREAVKLAVMLEGGNITNFDEMFLEVLSPRLFSVVPDEDIKKKVRVFSPSLFSLHGSGHRDENETSLAEVVSKISEKKNPKVTLDRKEYDAWLNFIMEASGAADALNVMKNENNAEVLPLKDDALRRSDSHSLYFTKDNVTTMLGEEERLRVEVFERLQASLTDEQLLAVNTTGYAVMNRQQLDMVYGSGSPYNDSKTLKNLARIRPEEVPSMIEETIR</sequence>
<gene>
    <name evidence="2" type="ORF">GCK32_011365</name>
</gene>
<evidence type="ECO:0000313" key="2">
    <source>
        <dbReference type="EMBL" id="KAK5971222.1"/>
    </source>
</evidence>
<accession>A0AAN8IJ52</accession>
<evidence type="ECO:0000256" key="1">
    <source>
        <dbReference type="SAM" id="SignalP"/>
    </source>
</evidence>
<feature type="non-terminal residue" evidence="2">
    <location>
        <position position="351"/>
    </location>
</feature>